<evidence type="ECO:0000313" key="4">
    <source>
        <dbReference type="WBParaSite" id="Pan_g2732.t1"/>
    </source>
</evidence>
<organism evidence="3 4">
    <name type="scientific">Panagrellus redivivus</name>
    <name type="common">Microworm</name>
    <dbReference type="NCBI Taxonomy" id="6233"/>
    <lineage>
        <taxon>Eukaryota</taxon>
        <taxon>Metazoa</taxon>
        <taxon>Ecdysozoa</taxon>
        <taxon>Nematoda</taxon>
        <taxon>Chromadorea</taxon>
        <taxon>Rhabditida</taxon>
        <taxon>Tylenchina</taxon>
        <taxon>Panagrolaimomorpha</taxon>
        <taxon>Panagrolaimoidea</taxon>
        <taxon>Panagrolaimidae</taxon>
        <taxon>Panagrellus</taxon>
    </lineage>
</organism>
<sequence>MESDWKGTITPAISDDYARDSPSRTSSRTSRRSSSASLHARNAKKPSQSAEGAKPARKPWKPVDFVKFHSISEAVSIAMTGRFRFTRIVLFCAVVAILLPYSAGLTCCLDDRCEKTGTCDSSVKMCGIARDQLLPHQFKYNCVSGPTDDSPATCVGQPSNEDCICTTDRCNKVENFGPAPAPAPAPGGAPGAPGAVQPLPAPPPPAPKSSADPTMLNIELLLTAAVIKLLKFVL</sequence>
<keyword evidence="3" id="KW-1185">Reference proteome</keyword>
<dbReference type="Proteomes" id="UP000492821">
    <property type="component" value="Unassembled WGS sequence"/>
</dbReference>
<feature type="transmembrane region" description="Helical" evidence="2">
    <location>
        <begin position="85"/>
        <end position="103"/>
    </location>
</feature>
<feature type="compositionally biased region" description="Low complexity" evidence="1">
    <location>
        <begin position="23"/>
        <end position="37"/>
    </location>
</feature>
<feature type="region of interest" description="Disordered" evidence="1">
    <location>
        <begin position="1"/>
        <end position="57"/>
    </location>
</feature>
<proteinExistence type="predicted"/>
<evidence type="ECO:0000256" key="2">
    <source>
        <dbReference type="SAM" id="Phobius"/>
    </source>
</evidence>
<protein>
    <submittedName>
        <fullName evidence="4">Activin_recp domain-containing protein</fullName>
    </submittedName>
</protein>
<keyword evidence="2" id="KW-0472">Membrane</keyword>
<name>A0A7E4VS21_PANRE</name>
<feature type="region of interest" description="Disordered" evidence="1">
    <location>
        <begin position="181"/>
        <end position="210"/>
    </location>
</feature>
<dbReference type="WBParaSite" id="Pan_g2732.t1">
    <property type="protein sequence ID" value="Pan_g2732.t1"/>
    <property type="gene ID" value="Pan_g2732"/>
</dbReference>
<keyword evidence="2" id="KW-1133">Transmembrane helix</keyword>
<accession>A0A7E4VS21</accession>
<reference evidence="3" key="1">
    <citation type="journal article" date="2013" name="Genetics">
        <title>The draft genome and transcriptome of Panagrellus redivivus are shaped by the harsh demands of a free-living lifestyle.</title>
        <authorList>
            <person name="Srinivasan J."/>
            <person name="Dillman A.R."/>
            <person name="Macchietto M.G."/>
            <person name="Heikkinen L."/>
            <person name="Lakso M."/>
            <person name="Fracchia K.M."/>
            <person name="Antoshechkin I."/>
            <person name="Mortazavi A."/>
            <person name="Wong G."/>
            <person name="Sternberg P.W."/>
        </authorList>
    </citation>
    <scope>NUCLEOTIDE SEQUENCE [LARGE SCALE GENOMIC DNA]</scope>
    <source>
        <strain evidence="3">MT8872</strain>
    </source>
</reference>
<evidence type="ECO:0000256" key="1">
    <source>
        <dbReference type="SAM" id="MobiDB-lite"/>
    </source>
</evidence>
<dbReference type="AlphaFoldDB" id="A0A7E4VS21"/>
<keyword evidence="2" id="KW-0812">Transmembrane</keyword>
<reference evidence="4" key="2">
    <citation type="submission" date="2020-10" db="UniProtKB">
        <authorList>
            <consortium name="WormBaseParasite"/>
        </authorList>
    </citation>
    <scope>IDENTIFICATION</scope>
</reference>
<evidence type="ECO:0000313" key="3">
    <source>
        <dbReference type="Proteomes" id="UP000492821"/>
    </source>
</evidence>